<reference evidence="1 2" key="1">
    <citation type="submission" date="2021-06" db="EMBL/GenBank/DDBJ databases">
        <title>Caerostris extrusa draft genome.</title>
        <authorList>
            <person name="Kono N."/>
            <person name="Arakawa K."/>
        </authorList>
    </citation>
    <scope>NUCLEOTIDE SEQUENCE [LARGE SCALE GENOMIC DNA]</scope>
</reference>
<comment type="caution">
    <text evidence="1">The sequence shown here is derived from an EMBL/GenBank/DDBJ whole genome shotgun (WGS) entry which is preliminary data.</text>
</comment>
<dbReference type="Proteomes" id="UP001054945">
    <property type="component" value="Unassembled WGS sequence"/>
</dbReference>
<sequence length="232" mass="26184">MNVASVCCHLDAMSSRVRNSFRPLHVKCRIDLFNVKCTRLGVMRWEEKTLHDSAIGISRQLLLCGTSHSYPGGKIKTNTNVFNPTQQHRGIIKKKKSSNLRNSFRPLHVKCRIDCSMSTWCTRLGMTRWEEKTCTCGSFGVVSSSHACLNAVPQLTKSLNNLSVFLLKNCSCAEHHILIQKQRLRPIRISLIQYKQQQHWRIKKRALVSGILSGHCMSSAGSIVQCQHGALV</sequence>
<protein>
    <submittedName>
        <fullName evidence="1">Uncharacterized protein</fullName>
    </submittedName>
</protein>
<evidence type="ECO:0000313" key="1">
    <source>
        <dbReference type="EMBL" id="GIY66600.1"/>
    </source>
</evidence>
<evidence type="ECO:0000313" key="2">
    <source>
        <dbReference type="Proteomes" id="UP001054945"/>
    </source>
</evidence>
<keyword evidence="2" id="KW-1185">Reference proteome</keyword>
<proteinExistence type="predicted"/>
<dbReference type="AlphaFoldDB" id="A0AAV4VAS6"/>
<dbReference type="EMBL" id="BPLR01014135">
    <property type="protein sequence ID" value="GIY66600.1"/>
    <property type="molecule type" value="Genomic_DNA"/>
</dbReference>
<accession>A0AAV4VAS6</accession>
<organism evidence="1 2">
    <name type="scientific">Caerostris extrusa</name>
    <name type="common">Bark spider</name>
    <name type="synonym">Caerostris bankana</name>
    <dbReference type="NCBI Taxonomy" id="172846"/>
    <lineage>
        <taxon>Eukaryota</taxon>
        <taxon>Metazoa</taxon>
        <taxon>Ecdysozoa</taxon>
        <taxon>Arthropoda</taxon>
        <taxon>Chelicerata</taxon>
        <taxon>Arachnida</taxon>
        <taxon>Araneae</taxon>
        <taxon>Araneomorphae</taxon>
        <taxon>Entelegynae</taxon>
        <taxon>Araneoidea</taxon>
        <taxon>Araneidae</taxon>
        <taxon>Caerostris</taxon>
    </lineage>
</organism>
<gene>
    <name evidence="1" type="ORF">CEXT_389771</name>
</gene>
<name>A0AAV4VAS6_CAEEX</name>